<feature type="chain" id="PRO_5014597264" description="PEGA domain-containing protein" evidence="3">
    <location>
        <begin position="30"/>
        <end position="349"/>
    </location>
</feature>
<proteinExistence type="predicted"/>
<feature type="transmembrane region" description="Helical" evidence="2">
    <location>
        <begin position="298"/>
        <end position="319"/>
    </location>
</feature>
<dbReference type="EMBL" id="CP012673">
    <property type="protein sequence ID" value="AUX40716.1"/>
    <property type="molecule type" value="Genomic_DNA"/>
</dbReference>
<gene>
    <name evidence="4" type="ORF">SOCE26_021170</name>
</gene>
<dbReference type="Proteomes" id="UP000238348">
    <property type="component" value="Chromosome"/>
</dbReference>
<dbReference type="Gene3D" id="1.25.40.10">
    <property type="entry name" value="Tetratricopeptide repeat domain"/>
    <property type="match status" value="1"/>
</dbReference>
<name>A0A2L0EN46_SORCE</name>
<keyword evidence="2" id="KW-0812">Transmembrane</keyword>
<feature type="compositionally biased region" description="Low complexity" evidence="1">
    <location>
        <begin position="206"/>
        <end position="215"/>
    </location>
</feature>
<feature type="signal peptide" evidence="3">
    <location>
        <begin position="1"/>
        <end position="29"/>
    </location>
</feature>
<sequence length="349" mass="36302">MRLAPMSPRPQFRLALLLALSAVPAAAVAQPVQPTEQAKAAARALAGQGWGHFQAGRYEEALAAFRDAEALVHAPSLLYQAARSCERLGRLIEARSLYQRIVDEPLATSAPRAYQQAQADAKVELAALAPRIPSLEVTVTGSPASAVELTLDGQRIDPALPVERDPGNYTLVAVAPGQTPVTRTIQLKEGAREQVTLDLTPPPAAAPAADRPAAPSGTDVRSAVLVGGGITAGAAVLAGVAFTLVANSKASDAEQQLNEVDSIGHGSASCSRPADPNLVRQCDELSARVDDQYLFSNLALWGFISGGAAALGTLGYYWLAPPPSDWRKQMRVLPLVTPGGGGIVAGGSF</sequence>
<dbReference type="SUPFAM" id="SSF48452">
    <property type="entry name" value="TPR-like"/>
    <property type="match status" value="1"/>
</dbReference>
<accession>A0A2L0EN46</accession>
<dbReference type="AlphaFoldDB" id="A0A2L0EN46"/>
<protein>
    <recommendedName>
        <fullName evidence="6">PEGA domain-containing protein</fullName>
    </recommendedName>
</protein>
<evidence type="ECO:0000313" key="5">
    <source>
        <dbReference type="Proteomes" id="UP000238348"/>
    </source>
</evidence>
<keyword evidence="3" id="KW-0732">Signal</keyword>
<evidence type="ECO:0008006" key="6">
    <source>
        <dbReference type="Google" id="ProtNLM"/>
    </source>
</evidence>
<organism evidence="4 5">
    <name type="scientific">Sorangium cellulosum</name>
    <name type="common">Polyangium cellulosum</name>
    <dbReference type="NCBI Taxonomy" id="56"/>
    <lineage>
        <taxon>Bacteria</taxon>
        <taxon>Pseudomonadati</taxon>
        <taxon>Myxococcota</taxon>
        <taxon>Polyangia</taxon>
        <taxon>Polyangiales</taxon>
        <taxon>Polyangiaceae</taxon>
        <taxon>Sorangium</taxon>
    </lineage>
</organism>
<evidence type="ECO:0000256" key="3">
    <source>
        <dbReference type="SAM" id="SignalP"/>
    </source>
</evidence>
<feature type="region of interest" description="Disordered" evidence="1">
    <location>
        <begin position="199"/>
        <end position="218"/>
    </location>
</feature>
<dbReference type="InterPro" id="IPR011990">
    <property type="entry name" value="TPR-like_helical_dom_sf"/>
</dbReference>
<evidence type="ECO:0000256" key="1">
    <source>
        <dbReference type="SAM" id="MobiDB-lite"/>
    </source>
</evidence>
<keyword evidence="2" id="KW-1133">Transmembrane helix</keyword>
<keyword evidence="2" id="KW-0472">Membrane</keyword>
<reference evidence="4 5" key="1">
    <citation type="submission" date="2015-09" db="EMBL/GenBank/DDBJ databases">
        <title>Sorangium comparison.</title>
        <authorList>
            <person name="Zaburannyi N."/>
            <person name="Bunk B."/>
            <person name="Overmann J."/>
            <person name="Mueller R."/>
        </authorList>
    </citation>
    <scope>NUCLEOTIDE SEQUENCE [LARGE SCALE GENOMIC DNA]</scope>
    <source>
        <strain evidence="4 5">So ce26</strain>
    </source>
</reference>
<evidence type="ECO:0000313" key="4">
    <source>
        <dbReference type="EMBL" id="AUX40716.1"/>
    </source>
</evidence>
<evidence type="ECO:0000256" key="2">
    <source>
        <dbReference type="SAM" id="Phobius"/>
    </source>
</evidence>